<keyword evidence="3" id="KW-1185">Reference proteome</keyword>
<proteinExistence type="predicted"/>
<sequence>MVYSVVPKRATSDGLSEPKVKQDAMLQGEHATLSPDTHVVPQSTTPDGQPRYILLAPQPMPDESKQVLKGKYDDALIKSLKDYFLKLKNDGEVFFFSPISERPVEFIYNHIRLLVANEYRMQKSYSLDKTCPKLDRLVAALGNEKISDQLSIFQLVNYTRMLEYLKSPELAKKGIESVKCFTQLVEDRKQGKIDSDKFSRDATIYIQQMREVFPKQSLAWLLLDKIAICVALIVLPIAITNGLYHKLRSGKFCLGFFDTQAPENKYINHIEEMLNQRPDLPLSPIVA</sequence>
<dbReference type="AlphaFoldDB" id="A0A2Z5V7L4"/>
<reference evidence="2 3" key="1">
    <citation type="submission" date="2017-03" db="EMBL/GenBank/DDBJ databases">
        <title>The genome sequence of Candidatus Rickettsiella viridis.</title>
        <authorList>
            <person name="Nikoh N."/>
            <person name="Tsuchida T."/>
            <person name="Yamaguchi K."/>
            <person name="Maeda T."/>
            <person name="Shigenobu S."/>
            <person name="Fukatsu T."/>
        </authorList>
    </citation>
    <scope>NUCLEOTIDE SEQUENCE [LARGE SCALE GENOMIC DNA]</scope>
    <source>
        <strain evidence="2 3">Ap-RA04</strain>
    </source>
</reference>
<dbReference type="RefSeq" id="WP_126323017.1">
    <property type="nucleotide sequence ID" value="NZ_AP018005.1"/>
</dbReference>
<keyword evidence="1" id="KW-0812">Transmembrane</keyword>
<dbReference type="EMBL" id="AP018005">
    <property type="protein sequence ID" value="BBB15547.1"/>
    <property type="molecule type" value="Genomic_DNA"/>
</dbReference>
<dbReference type="KEGG" id="rvi:RVIR1_10790"/>
<protein>
    <submittedName>
        <fullName evidence="2">Uncharacterized protein</fullName>
    </submittedName>
</protein>
<keyword evidence="1" id="KW-0472">Membrane</keyword>
<keyword evidence="1" id="KW-1133">Transmembrane helix</keyword>
<name>A0A2Z5V7L4_9COXI</name>
<feature type="transmembrane region" description="Helical" evidence="1">
    <location>
        <begin position="218"/>
        <end position="239"/>
    </location>
</feature>
<evidence type="ECO:0000256" key="1">
    <source>
        <dbReference type="SAM" id="Phobius"/>
    </source>
</evidence>
<evidence type="ECO:0000313" key="3">
    <source>
        <dbReference type="Proteomes" id="UP000282483"/>
    </source>
</evidence>
<evidence type="ECO:0000313" key="2">
    <source>
        <dbReference type="EMBL" id="BBB15547.1"/>
    </source>
</evidence>
<gene>
    <name evidence="2" type="ORF">RVIR1_10790</name>
</gene>
<organism evidence="2 3">
    <name type="scientific">Candidatus Rickettsiella viridis</name>
    <dbReference type="NCBI Taxonomy" id="676208"/>
    <lineage>
        <taxon>Bacteria</taxon>
        <taxon>Pseudomonadati</taxon>
        <taxon>Pseudomonadota</taxon>
        <taxon>Gammaproteobacteria</taxon>
        <taxon>Legionellales</taxon>
        <taxon>Coxiellaceae</taxon>
        <taxon>Rickettsiella</taxon>
    </lineage>
</organism>
<accession>A0A2Z5V7L4</accession>
<dbReference type="Proteomes" id="UP000282483">
    <property type="component" value="Chromosome"/>
</dbReference>